<evidence type="ECO:0000313" key="2">
    <source>
        <dbReference type="Proteomes" id="UP000051836"/>
    </source>
</evidence>
<dbReference type="AlphaFoldDB" id="A0A0Q3X877"/>
<name>A0A0Q3X877_AMAAE</name>
<keyword evidence="2" id="KW-1185">Reference proteome</keyword>
<evidence type="ECO:0000313" key="1">
    <source>
        <dbReference type="EMBL" id="KQL59581.1"/>
    </source>
</evidence>
<organism evidence="1 2">
    <name type="scientific">Amazona aestiva</name>
    <name type="common">Blue-fronted Amazon parrot</name>
    <dbReference type="NCBI Taxonomy" id="12930"/>
    <lineage>
        <taxon>Eukaryota</taxon>
        <taxon>Metazoa</taxon>
        <taxon>Chordata</taxon>
        <taxon>Craniata</taxon>
        <taxon>Vertebrata</taxon>
        <taxon>Euteleostomi</taxon>
        <taxon>Archelosauria</taxon>
        <taxon>Archosauria</taxon>
        <taxon>Dinosauria</taxon>
        <taxon>Saurischia</taxon>
        <taxon>Theropoda</taxon>
        <taxon>Coelurosauria</taxon>
        <taxon>Aves</taxon>
        <taxon>Neognathae</taxon>
        <taxon>Neoaves</taxon>
        <taxon>Telluraves</taxon>
        <taxon>Australaves</taxon>
        <taxon>Psittaciformes</taxon>
        <taxon>Psittacidae</taxon>
        <taxon>Amazona</taxon>
    </lineage>
</organism>
<protein>
    <submittedName>
        <fullName evidence="1">Uncharacterized protein</fullName>
    </submittedName>
</protein>
<proteinExistence type="predicted"/>
<dbReference type="Proteomes" id="UP000051836">
    <property type="component" value="Unassembled WGS sequence"/>
</dbReference>
<sequence>MYKCVLIADGKSLIEFDEVQITPAPYLQQMYKHVLMADGKSLIEFDEVQITPAPYLQQLNLQTFPLTVEP</sequence>
<gene>
    <name evidence="1" type="ORF">AAES_20283</name>
</gene>
<dbReference type="EMBL" id="LMAW01000303">
    <property type="protein sequence ID" value="KQL59581.1"/>
    <property type="molecule type" value="Genomic_DNA"/>
</dbReference>
<accession>A0A0Q3X877</accession>
<reference evidence="1 2" key="1">
    <citation type="submission" date="2015-10" db="EMBL/GenBank/DDBJ databases">
        <authorList>
            <person name="Gilbert D.G."/>
        </authorList>
    </citation>
    <scope>NUCLEOTIDE SEQUENCE [LARGE SCALE GENOMIC DNA]</scope>
    <source>
        <strain evidence="1">FVVF132</strain>
    </source>
</reference>
<comment type="caution">
    <text evidence="1">The sequence shown here is derived from an EMBL/GenBank/DDBJ whole genome shotgun (WGS) entry which is preliminary data.</text>
</comment>